<name>C7LYV0_ACIFD</name>
<evidence type="ECO:0000313" key="8">
    <source>
        <dbReference type="Proteomes" id="UP000000771"/>
    </source>
</evidence>
<feature type="domain" description="Electron transfer flavoprotein alpha/beta-subunit N-terminal" evidence="6">
    <location>
        <begin position="23"/>
        <end position="210"/>
    </location>
</feature>
<evidence type="ECO:0000256" key="3">
    <source>
        <dbReference type="ARBA" id="ARBA00022448"/>
    </source>
</evidence>
<dbReference type="AlphaFoldDB" id="C7LYV0"/>
<comment type="function">
    <text evidence="5">The electron transfer flavoprotein serves as a specific electron acceptor for other dehydrogenases. It transfers the electrons to the main respiratory chain via ETF-ubiquinone oxidoreductase (ETF dehydrogenase).</text>
</comment>
<dbReference type="PANTHER" id="PTHR21294:SF8">
    <property type="entry name" value="ELECTRON TRANSFER FLAVOPROTEIN SUBUNIT BETA"/>
    <property type="match status" value="1"/>
</dbReference>
<dbReference type="Gene3D" id="3.40.50.620">
    <property type="entry name" value="HUPs"/>
    <property type="match status" value="1"/>
</dbReference>
<dbReference type="STRING" id="525909.Afer_0969"/>
<comment type="similarity">
    <text evidence="1">Belongs to the ETF beta-subunit/FixA family.</text>
</comment>
<dbReference type="PANTHER" id="PTHR21294">
    <property type="entry name" value="ELECTRON TRANSFER FLAVOPROTEIN BETA-SUBUNIT"/>
    <property type="match status" value="1"/>
</dbReference>
<evidence type="ECO:0000313" key="7">
    <source>
        <dbReference type="EMBL" id="ACU53908.1"/>
    </source>
</evidence>
<sequence>MDIVVVVRQLADLVEELEVNDEGTDIDRDFVKFVANEWDEAALEEALCLKEAVGGTVTVVALDEPDVDQTLYAAAAKGADRVVKLTGHDPDGWVRTRERAARVATWLRDQHPDVVLTGVQAADDLDGQMAGVVAAYLGWPHAAVVVVVEPAGNELTVTQELGGGTVATSTLAMPAVLGIQAARQAPRYAPISRIRQAQQSTTIEEVEIDEPAIGAVASVRRLFPPPSRGGAEMLEGSAAEVADKIVEILRARGLVRA</sequence>
<dbReference type="Pfam" id="PF01012">
    <property type="entry name" value="ETF"/>
    <property type="match status" value="1"/>
</dbReference>
<dbReference type="PIRSF" id="PIRSF000090">
    <property type="entry name" value="Beta-ETF"/>
    <property type="match status" value="1"/>
</dbReference>
<dbReference type="GO" id="GO:0009055">
    <property type="term" value="F:electron transfer activity"/>
    <property type="evidence" value="ECO:0007669"/>
    <property type="project" value="InterPro"/>
</dbReference>
<dbReference type="eggNOG" id="COG2086">
    <property type="taxonomic scope" value="Bacteria"/>
</dbReference>
<evidence type="ECO:0000256" key="1">
    <source>
        <dbReference type="ARBA" id="ARBA00007557"/>
    </source>
</evidence>
<evidence type="ECO:0000256" key="2">
    <source>
        <dbReference type="ARBA" id="ARBA00011355"/>
    </source>
</evidence>
<dbReference type="OrthoDB" id="9781325at2"/>
<proteinExistence type="inferred from homology"/>
<keyword evidence="3" id="KW-0813">Transport</keyword>
<reference evidence="7 8" key="1">
    <citation type="journal article" date="2009" name="Stand. Genomic Sci.">
        <title>Complete genome sequence of Acidimicrobium ferrooxidans type strain (ICP).</title>
        <authorList>
            <person name="Clum A."/>
            <person name="Nolan M."/>
            <person name="Lang E."/>
            <person name="Glavina Del Rio T."/>
            <person name="Tice H."/>
            <person name="Copeland A."/>
            <person name="Cheng J.F."/>
            <person name="Lucas S."/>
            <person name="Chen F."/>
            <person name="Bruce D."/>
            <person name="Goodwin L."/>
            <person name="Pitluck S."/>
            <person name="Ivanova N."/>
            <person name="Mavrommatis K."/>
            <person name="Mikhailova N."/>
            <person name="Pati A."/>
            <person name="Chen A."/>
            <person name="Palaniappan K."/>
            <person name="Goker M."/>
            <person name="Spring S."/>
            <person name="Land M."/>
            <person name="Hauser L."/>
            <person name="Chang Y.J."/>
            <person name="Jeffries C.C."/>
            <person name="Chain P."/>
            <person name="Bristow J."/>
            <person name="Eisen J.A."/>
            <person name="Markowitz V."/>
            <person name="Hugenholtz P."/>
            <person name="Kyrpides N.C."/>
            <person name="Klenk H.P."/>
            <person name="Lapidus A."/>
        </authorList>
    </citation>
    <scope>NUCLEOTIDE SEQUENCE [LARGE SCALE GENOMIC DNA]</scope>
    <source>
        <strain evidence="8">DSM 10331 / JCM 15462 / NBRC 103882 / ICP</strain>
    </source>
</reference>
<keyword evidence="8" id="KW-1185">Reference proteome</keyword>
<accession>C7LYV0</accession>
<comment type="subunit">
    <text evidence="2">Heterodimer of an alpha and a beta subunit.</text>
</comment>
<evidence type="ECO:0000256" key="5">
    <source>
        <dbReference type="ARBA" id="ARBA00025649"/>
    </source>
</evidence>
<evidence type="ECO:0000259" key="6">
    <source>
        <dbReference type="SMART" id="SM00893"/>
    </source>
</evidence>
<dbReference type="InterPro" id="IPR012255">
    <property type="entry name" value="ETF_b"/>
</dbReference>
<dbReference type="SUPFAM" id="SSF52402">
    <property type="entry name" value="Adenine nucleotide alpha hydrolases-like"/>
    <property type="match status" value="1"/>
</dbReference>
<dbReference type="InterPro" id="IPR014730">
    <property type="entry name" value="ETF_a/b_N"/>
</dbReference>
<gene>
    <name evidence="7" type="ordered locus">Afer_0969</name>
</gene>
<dbReference type="HOGENOM" id="CLU_060196_1_1_11"/>
<keyword evidence="4" id="KW-0249">Electron transport</keyword>
<dbReference type="InterPro" id="IPR014729">
    <property type="entry name" value="Rossmann-like_a/b/a_fold"/>
</dbReference>
<evidence type="ECO:0000256" key="4">
    <source>
        <dbReference type="ARBA" id="ARBA00022982"/>
    </source>
</evidence>
<protein>
    <submittedName>
        <fullName evidence="7">Electron transfer flavoprotein alpha/beta-subunit</fullName>
    </submittedName>
</protein>
<dbReference type="Proteomes" id="UP000000771">
    <property type="component" value="Chromosome"/>
</dbReference>
<organism evidence="7 8">
    <name type="scientific">Acidimicrobium ferrooxidans (strain DSM 10331 / JCM 15462 / NBRC 103882 / ICP)</name>
    <dbReference type="NCBI Taxonomy" id="525909"/>
    <lineage>
        <taxon>Bacteria</taxon>
        <taxon>Bacillati</taxon>
        <taxon>Actinomycetota</taxon>
        <taxon>Acidimicrobiia</taxon>
        <taxon>Acidimicrobiales</taxon>
        <taxon>Acidimicrobiaceae</taxon>
        <taxon>Acidimicrobium</taxon>
    </lineage>
</organism>
<dbReference type="KEGG" id="afo:Afer_0969"/>
<dbReference type="RefSeq" id="WP_015798397.1">
    <property type="nucleotide sequence ID" value="NC_013124.1"/>
</dbReference>
<dbReference type="SMART" id="SM00893">
    <property type="entry name" value="ETF"/>
    <property type="match status" value="1"/>
</dbReference>
<dbReference type="EMBL" id="CP001631">
    <property type="protein sequence ID" value="ACU53908.1"/>
    <property type="molecule type" value="Genomic_DNA"/>
</dbReference>